<dbReference type="Proteomes" id="UP001225378">
    <property type="component" value="Chromosome"/>
</dbReference>
<accession>A0AAU7NRL2</accession>
<dbReference type="RefSeq" id="WP_349431319.1">
    <property type="nucleotide sequence ID" value="NZ_CP157743.1"/>
</dbReference>
<evidence type="ECO:0000259" key="2">
    <source>
        <dbReference type="Pfam" id="PF23500"/>
    </source>
</evidence>
<dbReference type="InterPro" id="IPR011042">
    <property type="entry name" value="6-blade_b-propeller_TolB-like"/>
</dbReference>
<dbReference type="KEGG" id="mech:Q9L42_014670"/>
<dbReference type="PANTHER" id="PTHR33546:SF1">
    <property type="entry name" value="LARGE, MULTIFUNCTIONAL SECRETED PROTEIN"/>
    <property type="match status" value="1"/>
</dbReference>
<reference evidence="3 4" key="1">
    <citation type="journal article" date="2024" name="Microbiology">
        <title>Methylomarinum rosea sp. nov., a novel halophilic methanotrophic bacterium from the hypersaline Lake Elton.</title>
        <authorList>
            <person name="Suleimanov R.Z."/>
            <person name="Oshkin I.Y."/>
            <person name="Danilova O.V."/>
            <person name="Suzina N.E."/>
            <person name="Dedysh S.N."/>
        </authorList>
    </citation>
    <scope>NUCLEOTIDE SEQUENCE [LARGE SCALE GENOMIC DNA]</scope>
    <source>
        <strain evidence="3 4">Ch1-1</strain>
    </source>
</reference>
<dbReference type="InterPro" id="IPR011041">
    <property type="entry name" value="Quinoprot_gluc/sorb_DH_b-prop"/>
</dbReference>
<proteinExistence type="predicted"/>
<dbReference type="EMBL" id="CP157743">
    <property type="protein sequence ID" value="XBS19592.1"/>
    <property type="molecule type" value="Genomic_DNA"/>
</dbReference>
<sequence>MKIFAFFLAMLAATQAIGAAEADKQQVLRQLQLPVGFKISLFASDVPNARSLALGDQGVIYVGTRQQGAVYALQDVDHDGVAERRYELAKGLYMPNGVAYRNNQLFVAETNRILRFDNIGDNLANPPKPVVVYDRLPSDKHHGWKYLRFGPDGKLYTSVGAPCNICNPDKEIYTSLVRLNVDGSGFEILARGIRNTVGFDWRPGSDALFFTENGRDYLGDDVPPDELNRWSEKGQHFGYPYCHAGSIADPELAGDRRCDEFVAPEWKFKAHMAPLGLRFYSGKQFPKRFHNQLLVAQHGSWNRSKPHGYRIALVKFKNNKPYKEQAFISGWLTETDEVLGRPTDILQLPDGSLLIADDTLGVIYRVEYQK</sequence>
<dbReference type="AlphaFoldDB" id="A0AAU7NRL2"/>
<keyword evidence="4" id="KW-1185">Reference proteome</keyword>
<dbReference type="PANTHER" id="PTHR33546">
    <property type="entry name" value="LARGE, MULTIFUNCTIONAL SECRETED PROTEIN-RELATED"/>
    <property type="match status" value="1"/>
</dbReference>
<protein>
    <submittedName>
        <fullName evidence="3">PQQ-dependent sugar dehydrogenase</fullName>
    </submittedName>
</protein>
<dbReference type="SUPFAM" id="SSF50952">
    <property type="entry name" value="Soluble quinoprotein glucose dehydrogenase"/>
    <property type="match status" value="1"/>
</dbReference>
<feature type="domain" description="DUF7133" evidence="2">
    <location>
        <begin position="25"/>
        <end position="357"/>
    </location>
</feature>
<feature type="signal peptide" evidence="1">
    <location>
        <begin position="1"/>
        <end position="18"/>
    </location>
</feature>
<evidence type="ECO:0000313" key="4">
    <source>
        <dbReference type="Proteomes" id="UP001225378"/>
    </source>
</evidence>
<name>A0AAU7NRL2_9GAMM</name>
<feature type="chain" id="PRO_5043761696" evidence="1">
    <location>
        <begin position="19"/>
        <end position="370"/>
    </location>
</feature>
<gene>
    <name evidence="3" type="ORF">Q9L42_014670</name>
</gene>
<dbReference type="Pfam" id="PF23500">
    <property type="entry name" value="DUF7133"/>
    <property type="match status" value="1"/>
</dbReference>
<keyword evidence="1" id="KW-0732">Signal</keyword>
<dbReference type="Gene3D" id="2.120.10.30">
    <property type="entry name" value="TolB, C-terminal domain"/>
    <property type="match status" value="1"/>
</dbReference>
<evidence type="ECO:0000313" key="3">
    <source>
        <dbReference type="EMBL" id="XBS19592.1"/>
    </source>
</evidence>
<evidence type="ECO:0000256" key="1">
    <source>
        <dbReference type="SAM" id="SignalP"/>
    </source>
</evidence>
<dbReference type="InterPro" id="IPR055557">
    <property type="entry name" value="DUF7133"/>
</dbReference>
<organism evidence="3 4">
    <name type="scientific">Methylomarinum roseum</name>
    <dbReference type="NCBI Taxonomy" id="3067653"/>
    <lineage>
        <taxon>Bacteria</taxon>
        <taxon>Pseudomonadati</taxon>
        <taxon>Pseudomonadota</taxon>
        <taxon>Gammaproteobacteria</taxon>
        <taxon>Methylococcales</taxon>
        <taxon>Methylococcaceae</taxon>
        <taxon>Methylomarinum</taxon>
    </lineage>
</organism>